<dbReference type="PANTHER" id="PTHR40730">
    <property type="entry name" value="TRANSCRIPTIONAL REGULATOR PROTEIN-LIKE PROTEIN"/>
    <property type="match status" value="1"/>
</dbReference>
<dbReference type="Pfam" id="PF01381">
    <property type="entry name" value="HTH_3"/>
    <property type="match status" value="1"/>
</dbReference>
<accession>A0A1I6SIF3</accession>
<protein>
    <recommendedName>
        <fullName evidence="1">HTH cro/C1-type domain-containing protein</fullName>
    </recommendedName>
</protein>
<keyword evidence="3" id="KW-1185">Reference proteome</keyword>
<dbReference type="InterPro" id="IPR019293">
    <property type="entry name" value="ThiN"/>
</dbReference>
<organism evidence="2 3">
    <name type="scientific">Halostagnicola kamekurae</name>
    <dbReference type="NCBI Taxonomy" id="619731"/>
    <lineage>
        <taxon>Archaea</taxon>
        <taxon>Methanobacteriati</taxon>
        <taxon>Methanobacteriota</taxon>
        <taxon>Stenosarchaea group</taxon>
        <taxon>Halobacteria</taxon>
        <taxon>Halobacteriales</taxon>
        <taxon>Natrialbaceae</taxon>
        <taxon>Halostagnicola</taxon>
    </lineage>
</organism>
<proteinExistence type="predicted"/>
<dbReference type="OrthoDB" id="42697at2157"/>
<dbReference type="Proteomes" id="UP000199199">
    <property type="component" value="Unassembled WGS sequence"/>
</dbReference>
<dbReference type="InterPro" id="IPR036409">
    <property type="entry name" value="Aldolase_II/adducin_N_sf"/>
</dbReference>
<dbReference type="CDD" id="cd00093">
    <property type="entry name" value="HTH_XRE"/>
    <property type="match status" value="1"/>
</dbReference>
<evidence type="ECO:0000313" key="3">
    <source>
        <dbReference type="Proteomes" id="UP000199199"/>
    </source>
</evidence>
<dbReference type="SUPFAM" id="SSF53639">
    <property type="entry name" value="AraD/HMP-PK domain-like"/>
    <property type="match status" value="1"/>
</dbReference>
<dbReference type="AlphaFoldDB" id="A0A1I6SIF3"/>
<evidence type="ECO:0000313" key="2">
    <source>
        <dbReference type="EMBL" id="SFS76528.1"/>
    </source>
</evidence>
<dbReference type="InterPro" id="IPR001387">
    <property type="entry name" value="Cro/C1-type_HTH"/>
</dbReference>
<dbReference type="EMBL" id="FOZS01000002">
    <property type="protein sequence ID" value="SFS76528.1"/>
    <property type="molecule type" value="Genomic_DNA"/>
</dbReference>
<dbReference type="RefSeq" id="WP_092905114.1">
    <property type="nucleotide sequence ID" value="NZ_FOZS01000002.1"/>
</dbReference>
<dbReference type="Gene3D" id="1.10.260.40">
    <property type="entry name" value="lambda repressor-like DNA-binding domains"/>
    <property type="match status" value="1"/>
</dbReference>
<dbReference type="PANTHER" id="PTHR40730:SF5">
    <property type="entry name" value="HTH CRO_C1-TYPE DOMAIN-CONTAINING PROTEIN"/>
    <property type="match status" value="1"/>
</dbReference>
<dbReference type="PROSITE" id="PS50943">
    <property type="entry name" value="HTH_CROC1"/>
    <property type="match status" value="1"/>
</dbReference>
<dbReference type="Pfam" id="PF10120">
    <property type="entry name" value="ThiN"/>
    <property type="match status" value="1"/>
</dbReference>
<name>A0A1I6SIF3_9EURY</name>
<dbReference type="GO" id="GO:0003677">
    <property type="term" value="F:DNA binding"/>
    <property type="evidence" value="ECO:0007669"/>
    <property type="project" value="InterPro"/>
</dbReference>
<dbReference type="InterPro" id="IPR010982">
    <property type="entry name" value="Lambda_DNA-bd_dom_sf"/>
</dbReference>
<sequence length="299" mass="31354">MKFVEEIVVEEFLPTVRSMLAGELRERDLTQSEVAAVLGISQSAVSKYAHGDVTINRRIADDPRVESLVAELGAGLATGDTTPVQALIELEILIRDLEGGGDVLTALHEEAVPELAEYESSFRVHDPESDLRAGERVLSSLRRGLRVLENASGFAGLIPAVGSNLVACTPDAAGVDDVAGVPGRIFDVKGKATVPGGPEFGVSEHVASVLLAARRHGADASAAANIKYDRQLVDTLADQGHVTAEFDESSDVTSSVGAAIESQPDATVLYQTGGMGIEPITYVLGPDAESVADTVRSLL</sequence>
<reference evidence="3" key="1">
    <citation type="submission" date="2016-10" db="EMBL/GenBank/DDBJ databases">
        <authorList>
            <person name="Varghese N."/>
            <person name="Submissions S."/>
        </authorList>
    </citation>
    <scope>NUCLEOTIDE SEQUENCE [LARGE SCALE GENOMIC DNA]</scope>
    <source>
        <strain evidence="3">DSM 22427</strain>
    </source>
</reference>
<dbReference type="Gene3D" id="3.40.225.10">
    <property type="entry name" value="Class II aldolase/adducin N-terminal domain"/>
    <property type="match status" value="1"/>
</dbReference>
<gene>
    <name evidence="2" type="ORF">SAMN04488556_2687</name>
</gene>
<dbReference type="SUPFAM" id="SSF47413">
    <property type="entry name" value="lambda repressor-like DNA-binding domains"/>
    <property type="match status" value="1"/>
</dbReference>
<evidence type="ECO:0000259" key="1">
    <source>
        <dbReference type="PROSITE" id="PS50943"/>
    </source>
</evidence>
<feature type="domain" description="HTH cro/C1-type" evidence="1">
    <location>
        <begin position="26"/>
        <end position="48"/>
    </location>
</feature>